<reference evidence="2" key="1">
    <citation type="submission" date="2020-07" db="EMBL/GenBank/DDBJ databases">
        <authorList>
            <person name="Lin J."/>
        </authorList>
    </citation>
    <scope>NUCLEOTIDE SEQUENCE</scope>
</reference>
<protein>
    <submittedName>
        <fullName evidence="2">Uncharacterized protein</fullName>
    </submittedName>
</protein>
<gene>
    <name evidence="2" type="ORF">CB5_LOCUS29525</name>
</gene>
<evidence type="ECO:0000313" key="2">
    <source>
        <dbReference type="EMBL" id="CAD1846314.1"/>
    </source>
</evidence>
<dbReference type="EMBL" id="CAJEUB010000014">
    <property type="protein sequence ID" value="CAD1846314.1"/>
    <property type="molecule type" value="Genomic_DNA"/>
</dbReference>
<accession>A0A6V7QSY2</accession>
<feature type="compositionally biased region" description="Low complexity" evidence="1">
    <location>
        <begin position="19"/>
        <end position="33"/>
    </location>
</feature>
<proteinExistence type="predicted"/>
<evidence type="ECO:0000256" key="1">
    <source>
        <dbReference type="SAM" id="MobiDB-lite"/>
    </source>
</evidence>
<organism evidence="2">
    <name type="scientific">Ananas comosus var. bracteatus</name>
    <name type="common">red pineapple</name>
    <dbReference type="NCBI Taxonomy" id="296719"/>
    <lineage>
        <taxon>Eukaryota</taxon>
        <taxon>Viridiplantae</taxon>
        <taxon>Streptophyta</taxon>
        <taxon>Embryophyta</taxon>
        <taxon>Tracheophyta</taxon>
        <taxon>Spermatophyta</taxon>
        <taxon>Magnoliopsida</taxon>
        <taxon>Liliopsida</taxon>
        <taxon>Poales</taxon>
        <taxon>Bromeliaceae</taxon>
        <taxon>Bromelioideae</taxon>
        <taxon>Ananas</taxon>
    </lineage>
</organism>
<name>A0A6V7QSY2_ANACO</name>
<sequence>MWGDAGFSSLSSTLGADFGSGESSRMRSSNASSVELERLFKSIEETEDDDTGGSEADFGEKTVDEDAYCSFLWDKFFSLSTGRPWGPEGRLAKQRLLSGAYISNHP</sequence>
<feature type="region of interest" description="Disordered" evidence="1">
    <location>
        <begin position="1"/>
        <end position="59"/>
    </location>
</feature>
<feature type="compositionally biased region" description="Basic and acidic residues" evidence="1">
    <location>
        <begin position="35"/>
        <end position="44"/>
    </location>
</feature>
<dbReference type="AlphaFoldDB" id="A0A6V7QSY2"/>